<dbReference type="EMBL" id="AMBO01000256">
    <property type="protein sequence ID" value="EKD03367.1"/>
    <property type="molecule type" value="Genomic_DNA"/>
</dbReference>
<dbReference type="OrthoDB" id="2152248at2759"/>
<dbReference type="Proteomes" id="UP000006757">
    <property type="component" value="Unassembled WGS sequence"/>
</dbReference>
<organism evidence="1 2">
    <name type="scientific">Trichosporon asahii var. asahii (strain CBS 8904)</name>
    <name type="common">Yeast</name>
    <dbReference type="NCBI Taxonomy" id="1220162"/>
    <lineage>
        <taxon>Eukaryota</taxon>
        <taxon>Fungi</taxon>
        <taxon>Dikarya</taxon>
        <taxon>Basidiomycota</taxon>
        <taxon>Agaricomycotina</taxon>
        <taxon>Tremellomycetes</taxon>
        <taxon>Trichosporonales</taxon>
        <taxon>Trichosporonaceae</taxon>
        <taxon>Trichosporon</taxon>
    </lineage>
</organism>
<evidence type="ECO:0000313" key="2">
    <source>
        <dbReference type="Proteomes" id="UP000006757"/>
    </source>
</evidence>
<dbReference type="PANTHER" id="PTHR47381">
    <property type="entry name" value="ALPHA/BETA-HYDROLASES SUPERFAMILY PROTEIN"/>
    <property type="match status" value="1"/>
</dbReference>
<dbReference type="InParanoid" id="K1VV44"/>
<protein>
    <submittedName>
        <fullName evidence="1">Uncharacterized protein</fullName>
    </submittedName>
</protein>
<dbReference type="InterPro" id="IPR029058">
    <property type="entry name" value="AB_hydrolase_fold"/>
</dbReference>
<dbReference type="SUPFAM" id="SSF53474">
    <property type="entry name" value="alpha/beta-Hydrolases"/>
    <property type="match status" value="1"/>
</dbReference>
<evidence type="ECO:0000313" key="1">
    <source>
        <dbReference type="EMBL" id="EKD03367.1"/>
    </source>
</evidence>
<dbReference type="PANTHER" id="PTHR47381:SF3">
    <property type="entry name" value="ALPHA_BETA-HYDROLASES SUPERFAMILY PROTEIN"/>
    <property type="match status" value="1"/>
</dbReference>
<keyword evidence="2" id="KW-1185">Reference proteome</keyword>
<accession>K1VV44</accession>
<sequence length="311" mass="34452">MSDGIPKIPSRRNQDPAHVMNLPSLNMGYEPCSKKDITIVDLDIQVYGLDEIQGSTKPVVAILIAHGWANNAAQMANMSHGLIGSIRSRGPAPRDVIVVTVDQRNHGPRKTKKDTLSYNKNPWRLVAMTATLTGGMQDQQLIMDYLEDYAFPMGGRKIVEFMVTGVSLGGHVVWRLMQSDPRVRVAVPIIAVPADALGRVHTARFRAEGVLGTDKMYYPARTRAFYEDHKGPQPYRGKKILALCGGVDEVIPPRLGMDEWNDVVNLLGKENAQMVVQDNAGHICTPEMVGHAAEWFYKWGVNVQDADKARL</sequence>
<dbReference type="eggNOG" id="ENOG502S162">
    <property type="taxonomic scope" value="Eukaryota"/>
</dbReference>
<comment type="caution">
    <text evidence="1">The sequence shown here is derived from an EMBL/GenBank/DDBJ whole genome shotgun (WGS) entry which is preliminary data.</text>
</comment>
<proteinExistence type="predicted"/>
<dbReference type="HOGENOM" id="CLU_048444_2_1_1"/>
<dbReference type="STRING" id="1220162.K1VV44"/>
<gene>
    <name evidence="1" type="ORF">A1Q2_02347</name>
</gene>
<name>K1VV44_TRIAC</name>
<dbReference type="AlphaFoldDB" id="K1VV44"/>
<dbReference type="Gene3D" id="3.40.50.1820">
    <property type="entry name" value="alpha/beta hydrolase"/>
    <property type="match status" value="1"/>
</dbReference>
<reference evidence="1 2" key="1">
    <citation type="journal article" date="2012" name="Eukaryot. Cell">
        <title>Genome sequence of the Trichosporon asahii environmental strain CBS 8904.</title>
        <authorList>
            <person name="Yang R.Y."/>
            <person name="Li H.T."/>
            <person name="Zhu H."/>
            <person name="Zhou G.P."/>
            <person name="Wang M."/>
            <person name="Wang L."/>
        </authorList>
    </citation>
    <scope>NUCLEOTIDE SEQUENCE [LARGE SCALE GENOMIC DNA]</scope>
    <source>
        <strain evidence="1 2">CBS 8904</strain>
    </source>
</reference>